<dbReference type="EMBL" id="JAGGKT010000004">
    <property type="protein sequence ID" value="MBP1931861.1"/>
    <property type="molecule type" value="Genomic_DNA"/>
</dbReference>
<dbReference type="RefSeq" id="WP_209809941.1">
    <property type="nucleotide sequence ID" value="NZ_JAGGKT010000004.1"/>
</dbReference>
<organism evidence="1 2">
    <name type="scientific">Ammoniphilus resinae</name>
    <dbReference type="NCBI Taxonomy" id="861532"/>
    <lineage>
        <taxon>Bacteria</taxon>
        <taxon>Bacillati</taxon>
        <taxon>Bacillota</taxon>
        <taxon>Bacilli</taxon>
        <taxon>Bacillales</taxon>
        <taxon>Paenibacillaceae</taxon>
        <taxon>Aneurinibacillus group</taxon>
        <taxon>Ammoniphilus</taxon>
    </lineage>
</organism>
<evidence type="ECO:0000313" key="2">
    <source>
        <dbReference type="Proteomes" id="UP001519343"/>
    </source>
</evidence>
<reference evidence="1 2" key="1">
    <citation type="submission" date="2021-03" db="EMBL/GenBank/DDBJ databases">
        <title>Genomic Encyclopedia of Type Strains, Phase IV (KMG-IV): sequencing the most valuable type-strain genomes for metagenomic binning, comparative biology and taxonomic classification.</title>
        <authorList>
            <person name="Goeker M."/>
        </authorList>
    </citation>
    <scope>NUCLEOTIDE SEQUENCE [LARGE SCALE GENOMIC DNA]</scope>
    <source>
        <strain evidence="1 2">DSM 24738</strain>
    </source>
</reference>
<proteinExistence type="predicted"/>
<gene>
    <name evidence="1" type="ORF">J2Z37_001862</name>
</gene>
<dbReference type="Proteomes" id="UP001519343">
    <property type="component" value="Unassembled WGS sequence"/>
</dbReference>
<sequence>MNVQEVKKFNVMANEHNKKRQLAYFYEAELNAFDKAGIAFGKVSFSCPICGGEAISRRLLTPNHPTYSMTMQGSCGSCGFSHLSGVR</sequence>
<name>A0ABS4GNQ2_9BACL</name>
<comment type="caution">
    <text evidence="1">The sequence shown here is derived from an EMBL/GenBank/DDBJ whole genome shotgun (WGS) entry which is preliminary data.</text>
</comment>
<accession>A0ABS4GNQ2</accession>
<keyword evidence="2" id="KW-1185">Reference proteome</keyword>
<evidence type="ECO:0000313" key="1">
    <source>
        <dbReference type="EMBL" id="MBP1931861.1"/>
    </source>
</evidence>
<protein>
    <submittedName>
        <fullName evidence="1">RNA-binding Zn-ribbon protein involved in translation (DUF1610 family)</fullName>
    </submittedName>
</protein>